<comment type="caution">
    <text evidence="3">The sequence shown here is derived from an EMBL/GenBank/DDBJ whole genome shotgun (WGS) entry which is preliminary data.</text>
</comment>
<dbReference type="Proteomes" id="UP000826271">
    <property type="component" value="Unassembled WGS sequence"/>
</dbReference>
<dbReference type="SUPFAM" id="SSF53098">
    <property type="entry name" value="Ribonuclease H-like"/>
    <property type="match status" value="1"/>
</dbReference>
<evidence type="ECO:0000259" key="1">
    <source>
        <dbReference type="Pfam" id="PF05699"/>
    </source>
</evidence>
<evidence type="ECO:0000259" key="2">
    <source>
        <dbReference type="Pfam" id="PF14372"/>
    </source>
</evidence>
<dbReference type="EMBL" id="WHWC01000011">
    <property type="protein sequence ID" value="KAG8373471.1"/>
    <property type="molecule type" value="Genomic_DNA"/>
</dbReference>
<dbReference type="AlphaFoldDB" id="A0AAV6WZB0"/>
<dbReference type="GO" id="GO:0046983">
    <property type="term" value="F:protein dimerization activity"/>
    <property type="evidence" value="ECO:0007669"/>
    <property type="project" value="InterPro"/>
</dbReference>
<gene>
    <name evidence="3" type="ORF">BUALT_Bualt11G0027700</name>
</gene>
<keyword evidence="4" id="KW-1185">Reference proteome</keyword>
<dbReference type="InterPro" id="IPR012337">
    <property type="entry name" value="RNaseH-like_sf"/>
</dbReference>
<dbReference type="GO" id="GO:0003677">
    <property type="term" value="F:DNA binding"/>
    <property type="evidence" value="ECO:0007669"/>
    <property type="project" value="InterPro"/>
</dbReference>
<sequence length="288" mass="33687">MTKLFFGNQYPTENLYCRNVWDIQMFIQEEMENIDLGISTMAREMKPNFDKYWQSYCKVLTVAVILDPRYKLSLVEFCYRKLDPLTVIDKTCLLREQLQLLFEEYLHASPSMPRQSSIASSTSARDNERYVAMDMFDTFVSQNTDARNQSQLKLYLNEPLLDRKQFPYLDILDYWRSNHTRYFELALMARDILTIPIIIVASESAFSQCGRNIEKFHSSIIQENAEAIMCSRDWLEAYSSENEEKEELSTDMEKLFCELGGVDSVPVLWNRGGRLGSRALGRSLIMRL</sequence>
<name>A0AAV6WZB0_9LAMI</name>
<dbReference type="PANTHER" id="PTHR23272">
    <property type="entry name" value="BED FINGER-RELATED"/>
    <property type="match status" value="1"/>
</dbReference>
<dbReference type="Pfam" id="PF05699">
    <property type="entry name" value="Dimer_Tnp_hAT"/>
    <property type="match status" value="1"/>
</dbReference>
<dbReference type="Pfam" id="PF14372">
    <property type="entry name" value="hAT-like_RNase-H"/>
    <property type="match status" value="1"/>
</dbReference>
<organism evidence="3 4">
    <name type="scientific">Buddleja alternifolia</name>
    <dbReference type="NCBI Taxonomy" id="168488"/>
    <lineage>
        <taxon>Eukaryota</taxon>
        <taxon>Viridiplantae</taxon>
        <taxon>Streptophyta</taxon>
        <taxon>Embryophyta</taxon>
        <taxon>Tracheophyta</taxon>
        <taxon>Spermatophyta</taxon>
        <taxon>Magnoliopsida</taxon>
        <taxon>eudicotyledons</taxon>
        <taxon>Gunneridae</taxon>
        <taxon>Pentapetalae</taxon>
        <taxon>asterids</taxon>
        <taxon>lamiids</taxon>
        <taxon>Lamiales</taxon>
        <taxon>Scrophulariaceae</taxon>
        <taxon>Buddlejeae</taxon>
        <taxon>Buddleja</taxon>
    </lineage>
</organism>
<accession>A0AAV6WZB0</accession>
<proteinExistence type="predicted"/>
<feature type="domain" description="hAT-like transposase RNase-H fold" evidence="2">
    <location>
        <begin position="7"/>
        <end position="105"/>
    </location>
</feature>
<evidence type="ECO:0000313" key="4">
    <source>
        <dbReference type="Proteomes" id="UP000826271"/>
    </source>
</evidence>
<dbReference type="InterPro" id="IPR008906">
    <property type="entry name" value="HATC_C_dom"/>
</dbReference>
<dbReference type="InterPro" id="IPR025525">
    <property type="entry name" value="hAT-like_transposase_RNase-H"/>
</dbReference>
<evidence type="ECO:0000313" key="3">
    <source>
        <dbReference type="EMBL" id="KAG8373471.1"/>
    </source>
</evidence>
<reference evidence="3" key="1">
    <citation type="submission" date="2019-10" db="EMBL/GenBank/DDBJ databases">
        <authorList>
            <person name="Zhang R."/>
            <person name="Pan Y."/>
            <person name="Wang J."/>
            <person name="Ma R."/>
            <person name="Yu S."/>
        </authorList>
    </citation>
    <scope>NUCLEOTIDE SEQUENCE</scope>
    <source>
        <strain evidence="3">LA-IB0</strain>
        <tissue evidence="3">Leaf</tissue>
    </source>
</reference>
<feature type="domain" description="HAT C-terminal dimerisation" evidence="1">
    <location>
        <begin position="152"/>
        <end position="235"/>
    </location>
</feature>
<dbReference type="PANTHER" id="PTHR23272:SF194">
    <property type="entry name" value="ZINC FINGER BED DOMAIN-CONTAINING PROTEIN DAYSLEEPER-LIKE"/>
    <property type="match status" value="1"/>
</dbReference>
<protein>
    <submittedName>
        <fullName evidence="3">Uncharacterized protein</fullName>
    </submittedName>
</protein>